<dbReference type="SUPFAM" id="SSF53756">
    <property type="entry name" value="UDP-Glycosyltransferase/glycogen phosphorylase"/>
    <property type="match status" value="1"/>
</dbReference>
<dbReference type="RefSeq" id="WP_139256920.1">
    <property type="nucleotide sequence ID" value="NZ_FQWO01000012.1"/>
</dbReference>
<dbReference type="STRING" id="280093.SAMN05443373_11216"/>
<dbReference type="EMBL" id="PVUB01000010">
    <property type="protein sequence ID" value="PRZ21001.1"/>
    <property type="molecule type" value="Genomic_DNA"/>
</dbReference>
<dbReference type="Proteomes" id="UP000237771">
    <property type="component" value="Unassembled WGS sequence"/>
</dbReference>
<dbReference type="GO" id="GO:0016757">
    <property type="term" value="F:glycosyltransferase activity"/>
    <property type="evidence" value="ECO:0007669"/>
    <property type="project" value="TreeGrafter"/>
</dbReference>
<name>A0A1M5SIX4_9FLAO</name>
<dbReference type="PANTHER" id="PTHR46401:SF2">
    <property type="entry name" value="GLYCOSYLTRANSFERASE WBBK-RELATED"/>
    <property type="match status" value="1"/>
</dbReference>
<reference evidence="2 5" key="3">
    <citation type="submission" date="2018-03" db="EMBL/GenBank/DDBJ databases">
        <title>Genomic Encyclopedia of Archaeal and Bacterial Type Strains, Phase II (KMG-II): from individual species to whole genera.</title>
        <authorList>
            <person name="Goeker M."/>
        </authorList>
    </citation>
    <scope>NUCLEOTIDE SEQUENCE [LARGE SCALE GENOMIC DNA]</scope>
    <source>
        <strain evidence="2 5">DSM 17797</strain>
    </source>
</reference>
<dbReference type="PANTHER" id="PTHR46401">
    <property type="entry name" value="GLYCOSYLTRANSFERASE WBBK-RELATED"/>
    <property type="match status" value="1"/>
</dbReference>
<reference evidence="3" key="1">
    <citation type="submission" date="2016-11" db="EMBL/GenBank/DDBJ databases">
        <authorList>
            <person name="Jaros S."/>
            <person name="Januszkiewicz K."/>
            <person name="Wedrychowicz H."/>
        </authorList>
    </citation>
    <scope>NUCLEOTIDE SEQUENCE [LARGE SCALE GENOMIC DNA]</scope>
    <source>
        <strain evidence="3">DSM 19729</strain>
    </source>
</reference>
<evidence type="ECO:0000313" key="3">
    <source>
        <dbReference type="EMBL" id="SHH38360.1"/>
    </source>
</evidence>
<dbReference type="OrthoDB" id="1059846at2"/>
<evidence type="ECO:0000313" key="5">
    <source>
        <dbReference type="Proteomes" id="UP000237771"/>
    </source>
</evidence>
<keyword evidence="1 3" id="KW-0808">Transferase</keyword>
<reference evidence="4" key="2">
    <citation type="submission" date="2016-11" db="EMBL/GenBank/DDBJ databases">
        <authorList>
            <person name="Varghese N."/>
            <person name="Submissions S."/>
        </authorList>
    </citation>
    <scope>NUCLEOTIDE SEQUENCE [LARGE SCALE GENOMIC DNA]</scope>
    <source>
        <strain evidence="4">DSM 19729</strain>
    </source>
</reference>
<organism evidence="3 4">
    <name type="scientific">Flavobacterium granuli</name>
    <dbReference type="NCBI Taxonomy" id="280093"/>
    <lineage>
        <taxon>Bacteria</taxon>
        <taxon>Pseudomonadati</taxon>
        <taxon>Bacteroidota</taxon>
        <taxon>Flavobacteriia</taxon>
        <taxon>Flavobacteriales</taxon>
        <taxon>Flavobacteriaceae</taxon>
        <taxon>Flavobacterium</taxon>
    </lineage>
</organism>
<dbReference type="Pfam" id="PF13692">
    <property type="entry name" value="Glyco_trans_1_4"/>
    <property type="match status" value="1"/>
</dbReference>
<accession>A0A1M5SIX4</accession>
<evidence type="ECO:0000313" key="2">
    <source>
        <dbReference type="EMBL" id="PRZ21001.1"/>
    </source>
</evidence>
<protein>
    <submittedName>
        <fullName evidence="2">Glycosyl transferase family 1</fullName>
    </submittedName>
    <submittedName>
        <fullName evidence="3">Glycosyl transferases group 1</fullName>
    </submittedName>
</protein>
<evidence type="ECO:0000313" key="4">
    <source>
        <dbReference type="Proteomes" id="UP000184384"/>
    </source>
</evidence>
<sequence length="356" mass="40464">MSQANSNGKHIIYIGRELKSIDGGAVVSKRNVEILREISGGKIIEFYLSDKTILSKLINIVAGKPWGYCSHVYSDIKNSILLNEISFVFIDHSLLGAFAYILKKLNVTIVVFFHNIEVKYYKDKVLVDGFLNNLMVRYARNHEKLITKYADKIICLTNVDSDLLLSIYGRKADLILPITIEDRFIPSIKLEDTENYHLFVGSSFFANIDAINWYIENVLPSVRSKLVIIGNGMEVLSKQYKTHPKIEIKGFVDDLGPFYRNADFVVNPVRLGSGMKTKTIEALMYGKTVIGTTEAFVGMEEVENKGVGYVCGSPEDFINCINNFHREKFNQYSRIYYSDSFSADIGYQKLKKFLCL</sequence>
<dbReference type="Gene3D" id="3.40.50.2000">
    <property type="entry name" value="Glycogen Phosphorylase B"/>
    <property type="match status" value="2"/>
</dbReference>
<gene>
    <name evidence="2" type="ORF">BC624_11017</name>
    <name evidence="3" type="ORF">SAMN05443373_11216</name>
</gene>
<dbReference type="Proteomes" id="UP000184384">
    <property type="component" value="Unassembled WGS sequence"/>
</dbReference>
<keyword evidence="5" id="KW-1185">Reference proteome</keyword>
<dbReference type="GO" id="GO:0009103">
    <property type="term" value="P:lipopolysaccharide biosynthetic process"/>
    <property type="evidence" value="ECO:0007669"/>
    <property type="project" value="TreeGrafter"/>
</dbReference>
<dbReference type="EMBL" id="FQWO01000012">
    <property type="protein sequence ID" value="SHH38360.1"/>
    <property type="molecule type" value="Genomic_DNA"/>
</dbReference>
<proteinExistence type="predicted"/>
<dbReference type="AlphaFoldDB" id="A0A1M5SIX4"/>
<evidence type="ECO:0000256" key="1">
    <source>
        <dbReference type="ARBA" id="ARBA00022679"/>
    </source>
</evidence>